<keyword evidence="2" id="KW-1185">Reference proteome</keyword>
<dbReference type="Proteomes" id="UP000192578">
    <property type="component" value="Unassembled WGS sequence"/>
</dbReference>
<proteinExistence type="predicted"/>
<accession>A0A1W0WNE0</accession>
<organism evidence="1 2">
    <name type="scientific">Hypsibius exemplaris</name>
    <name type="common">Freshwater tardigrade</name>
    <dbReference type="NCBI Taxonomy" id="2072580"/>
    <lineage>
        <taxon>Eukaryota</taxon>
        <taxon>Metazoa</taxon>
        <taxon>Ecdysozoa</taxon>
        <taxon>Tardigrada</taxon>
        <taxon>Eutardigrada</taxon>
        <taxon>Parachela</taxon>
        <taxon>Hypsibioidea</taxon>
        <taxon>Hypsibiidae</taxon>
        <taxon>Hypsibius</taxon>
    </lineage>
</organism>
<comment type="caution">
    <text evidence="1">The sequence shown here is derived from an EMBL/GenBank/DDBJ whole genome shotgun (WGS) entry which is preliminary data.</text>
</comment>
<gene>
    <name evidence="1" type="ORF">BV898_09223</name>
</gene>
<reference evidence="2" key="1">
    <citation type="submission" date="2017-01" db="EMBL/GenBank/DDBJ databases">
        <title>Comparative genomics of anhydrobiosis in the tardigrade Hypsibius dujardini.</title>
        <authorList>
            <person name="Yoshida Y."/>
            <person name="Koutsovoulos G."/>
            <person name="Laetsch D."/>
            <person name="Stevens L."/>
            <person name="Kumar S."/>
            <person name="Horikawa D."/>
            <person name="Ishino K."/>
            <person name="Komine S."/>
            <person name="Tomita M."/>
            <person name="Blaxter M."/>
            <person name="Arakawa K."/>
        </authorList>
    </citation>
    <scope>NUCLEOTIDE SEQUENCE [LARGE SCALE GENOMIC DNA]</scope>
    <source>
        <strain evidence="2">Z151</strain>
    </source>
</reference>
<evidence type="ECO:0000313" key="1">
    <source>
        <dbReference type="EMBL" id="OQV16715.1"/>
    </source>
</evidence>
<evidence type="ECO:0000313" key="2">
    <source>
        <dbReference type="Proteomes" id="UP000192578"/>
    </source>
</evidence>
<dbReference type="EMBL" id="MTYJ01000071">
    <property type="protein sequence ID" value="OQV16715.1"/>
    <property type="molecule type" value="Genomic_DNA"/>
</dbReference>
<sequence length="66" mass="7165">MDDQKTEGYEGRLKRLGLNLEPAGAGPDFAVWLSSRLETGRLKVAAAADKPPPAFYDPAQPSRCHP</sequence>
<dbReference type="AlphaFoldDB" id="A0A1W0WNE0"/>
<protein>
    <submittedName>
        <fullName evidence="1">Uncharacterized protein</fullName>
    </submittedName>
</protein>
<name>A0A1W0WNE0_HYPEX</name>